<keyword evidence="5" id="KW-0342">GTP-binding</keyword>
<protein>
    <recommendedName>
        <fullName evidence="8">tRNA-splicing ligase RtcB</fullName>
        <ecNumber evidence="8">6.5.1.-</ecNumber>
    </recommendedName>
</protein>
<evidence type="ECO:0000256" key="1">
    <source>
        <dbReference type="ARBA" id="ARBA00022598"/>
    </source>
</evidence>
<dbReference type="PANTHER" id="PTHR11118">
    <property type="entry name" value="RNA-SPLICING LIGASE RTCB HOMOLOG"/>
    <property type="match status" value="1"/>
</dbReference>
<comment type="catalytic activity">
    <reaction evidence="7">
        <text>a 3'-end 3'-phospho-ribonucleotide-RNA + a 5'-end dephospho-ribonucleoside-RNA + GTP = a ribonucleotidyl-ribonucleotide-RNA + GMP + diphosphate</text>
        <dbReference type="Rhea" id="RHEA:68076"/>
        <dbReference type="Rhea" id="RHEA-COMP:10463"/>
        <dbReference type="Rhea" id="RHEA-COMP:13936"/>
        <dbReference type="Rhea" id="RHEA-COMP:17355"/>
        <dbReference type="ChEBI" id="CHEBI:33019"/>
        <dbReference type="ChEBI" id="CHEBI:37565"/>
        <dbReference type="ChEBI" id="CHEBI:58115"/>
        <dbReference type="ChEBI" id="CHEBI:83062"/>
        <dbReference type="ChEBI" id="CHEBI:138284"/>
        <dbReference type="ChEBI" id="CHEBI:173118"/>
        <dbReference type="EC" id="6.5.1.8"/>
    </reaction>
</comment>
<dbReference type="GO" id="GO:0016874">
    <property type="term" value="F:ligase activity"/>
    <property type="evidence" value="ECO:0007669"/>
    <property type="project" value="UniProtKB-KW"/>
</dbReference>
<dbReference type="InterPro" id="IPR036025">
    <property type="entry name" value="RtcB-like_sf"/>
</dbReference>
<dbReference type="RefSeq" id="WP_189007017.1">
    <property type="nucleotide sequence ID" value="NZ_BMOD01000026.1"/>
</dbReference>
<keyword evidence="6 8" id="KW-0464">Manganese</keyword>
<dbReference type="Pfam" id="PF01139">
    <property type="entry name" value="RtcB"/>
    <property type="match status" value="1"/>
</dbReference>
<organism evidence="9 10">
    <name type="scientific">Deinococcus roseus</name>
    <dbReference type="NCBI Taxonomy" id="392414"/>
    <lineage>
        <taxon>Bacteria</taxon>
        <taxon>Thermotogati</taxon>
        <taxon>Deinococcota</taxon>
        <taxon>Deinococci</taxon>
        <taxon>Deinococcales</taxon>
        <taxon>Deinococcaceae</taxon>
        <taxon>Deinococcus</taxon>
    </lineage>
</organism>
<keyword evidence="10" id="KW-1185">Reference proteome</keyword>
<dbReference type="Proteomes" id="UP000632222">
    <property type="component" value="Unassembled WGS sequence"/>
</dbReference>
<evidence type="ECO:0000256" key="7">
    <source>
        <dbReference type="ARBA" id="ARBA00047746"/>
    </source>
</evidence>
<dbReference type="EMBL" id="BMOD01000026">
    <property type="protein sequence ID" value="GGJ53055.1"/>
    <property type="molecule type" value="Genomic_DNA"/>
</dbReference>
<dbReference type="PANTHER" id="PTHR11118:SF1">
    <property type="entry name" value="RNA-SPLICING LIGASE RTCB HOMOLOG"/>
    <property type="match status" value="1"/>
</dbReference>
<keyword evidence="3" id="KW-0547">Nucleotide-binding</keyword>
<keyword evidence="1 8" id="KW-0436">Ligase</keyword>
<sequence length="496" mass="54805">MFSRIDPYRLTFSSPLFSDITLFASAQVPFDAAATRELRQMLELQNTLQRWQQVLPDSTREQMALLKVVLTPDFHKARGIPVGTVLQTRDVLLPQAIGNDIGCGMRLHTTSLTAEQVLGQQKELVPIFRRMFFEAGRNIPMNRLQREALLREGLLGLLEATPSSLQAGLWQEVQDQNLLQDIEHTERLGSLPASSTPGLEDFLGSDTLTRDGQVGSLGGGNHFVEIQRVARILDPQRAHQWNLRENQVVVMVHSGSVSVGHSSASVIREEVSSLYPACLGKPANGIFPVPFSEAHVQQTAQIWDALHNAANFATANRMMLALMVQKVFRQQGLETDFPLLYDAPHNMIWQEDQTILHRKGATPARGWMDLQHTPFAGTGEPVLVPGSMGSSSFVLAGLGLQDALNSASHGAGRVLSRGQAMQQPEGRLSELLDQQRIVTPLDLVRARPDIAREKRRELLQEAPQAYKNIQAIMDTLQGAQMALVVAELEPLITIKG</sequence>
<dbReference type="Gene3D" id="3.90.1860.10">
    <property type="entry name" value="tRNA-splicing ligase RtcB"/>
    <property type="match status" value="1"/>
</dbReference>
<dbReference type="InterPro" id="IPR001233">
    <property type="entry name" value="RtcB"/>
</dbReference>
<dbReference type="EC" id="6.5.1.-" evidence="8"/>
<evidence type="ECO:0000313" key="9">
    <source>
        <dbReference type="EMBL" id="GGJ53055.1"/>
    </source>
</evidence>
<name>A0ABQ2DEH1_9DEIO</name>
<comment type="caution">
    <text evidence="9">The sequence shown here is derived from an EMBL/GenBank/DDBJ whole genome shotgun (WGS) entry which is preliminary data.</text>
</comment>
<proteinExistence type="inferred from homology"/>
<reference evidence="10" key="1">
    <citation type="journal article" date="2019" name="Int. J. Syst. Evol. Microbiol.">
        <title>The Global Catalogue of Microorganisms (GCM) 10K type strain sequencing project: providing services to taxonomists for standard genome sequencing and annotation.</title>
        <authorList>
            <consortium name="The Broad Institute Genomics Platform"/>
            <consortium name="The Broad Institute Genome Sequencing Center for Infectious Disease"/>
            <person name="Wu L."/>
            <person name="Ma J."/>
        </authorList>
    </citation>
    <scope>NUCLEOTIDE SEQUENCE [LARGE SCALE GENOMIC DNA]</scope>
    <source>
        <strain evidence="10">JCM 14370</strain>
    </source>
</reference>
<comment type="similarity">
    <text evidence="8">Belongs to the RtcB family.</text>
</comment>
<evidence type="ECO:0000256" key="4">
    <source>
        <dbReference type="ARBA" id="ARBA00022800"/>
    </source>
</evidence>
<comment type="subunit">
    <text evidence="8">Monomer.</text>
</comment>
<evidence type="ECO:0000313" key="10">
    <source>
        <dbReference type="Proteomes" id="UP000632222"/>
    </source>
</evidence>
<accession>A0ABQ2DEH1</accession>
<keyword evidence="4" id="KW-0692">RNA repair</keyword>
<evidence type="ECO:0000256" key="3">
    <source>
        <dbReference type="ARBA" id="ARBA00022741"/>
    </source>
</evidence>
<comment type="cofactor">
    <cofactor evidence="8">
        <name>Mn(2+)</name>
        <dbReference type="ChEBI" id="CHEBI:29035"/>
    </cofactor>
    <text evidence="8">Binds 2 manganese ions per subunit.</text>
</comment>
<evidence type="ECO:0000256" key="2">
    <source>
        <dbReference type="ARBA" id="ARBA00022723"/>
    </source>
</evidence>
<evidence type="ECO:0000256" key="8">
    <source>
        <dbReference type="RuleBase" id="RU371113"/>
    </source>
</evidence>
<dbReference type="SUPFAM" id="SSF103365">
    <property type="entry name" value="Hypothetical protein PH1602"/>
    <property type="match status" value="1"/>
</dbReference>
<evidence type="ECO:0000256" key="5">
    <source>
        <dbReference type="ARBA" id="ARBA00023134"/>
    </source>
</evidence>
<gene>
    <name evidence="8 9" type="primary">rtcB</name>
    <name evidence="9" type="ORF">GCM10008938_43790</name>
</gene>
<evidence type="ECO:0000256" key="6">
    <source>
        <dbReference type="ARBA" id="ARBA00023211"/>
    </source>
</evidence>
<keyword evidence="2 8" id="KW-0479">Metal-binding</keyword>